<evidence type="ECO:0000313" key="1">
    <source>
        <dbReference type="EMBL" id="GIL48550.1"/>
    </source>
</evidence>
<evidence type="ECO:0000313" key="2">
    <source>
        <dbReference type="Proteomes" id="UP000747399"/>
    </source>
</evidence>
<dbReference type="EMBL" id="BNCO01000005">
    <property type="protein sequence ID" value="GIL48550.1"/>
    <property type="molecule type" value="Genomic_DNA"/>
</dbReference>
<gene>
    <name evidence="1" type="ORF">Vafri_5033</name>
</gene>
<comment type="caution">
    <text evidence="1">The sequence shown here is derived from an EMBL/GenBank/DDBJ whole genome shotgun (WGS) entry which is preliminary data.</text>
</comment>
<accession>A0A8J4AWE3</accession>
<sequence length="262" mass="26648">MSVAAKFKRLHAVTRKAGGLQVVIDDLRAELPGNDPSSTAAKMEEMQGAQREAAEAAVKAILASVSAAVPEHVRDHLMSACSATAAVAAAAIKTAAVAGVPDAKGNGAVGKALATAAEAASGGGLDGGSRSAEFHVGEDDKTFQGACVFLPPRGTSASSSSFANVAAPLSVLTESPNAQMTALMLGYSPTGRRLHTPHLPPRPILPRHILPCSPHNGPEGADGQAEGSSLLHVVVQHSGRGGRVRGQVRIARRGPVTWSSSE</sequence>
<dbReference type="AlphaFoldDB" id="A0A8J4AWE3"/>
<reference evidence="1" key="1">
    <citation type="journal article" date="2021" name="Proc. Natl. Acad. Sci. U.S.A.">
        <title>Three genomes in the algal genus Volvox reveal the fate of a haploid sex-determining region after a transition to homothallism.</title>
        <authorList>
            <person name="Yamamoto K."/>
            <person name="Hamaji T."/>
            <person name="Kawai-Toyooka H."/>
            <person name="Matsuzaki R."/>
            <person name="Takahashi F."/>
            <person name="Nishimura Y."/>
            <person name="Kawachi M."/>
            <person name="Noguchi H."/>
            <person name="Minakuchi Y."/>
            <person name="Umen J.G."/>
            <person name="Toyoda A."/>
            <person name="Nozaki H."/>
        </authorList>
    </citation>
    <scope>NUCLEOTIDE SEQUENCE</scope>
    <source>
        <strain evidence="1">NIES-3780</strain>
    </source>
</reference>
<protein>
    <submittedName>
        <fullName evidence="1">Uncharacterized protein</fullName>
    </submittedName>
</protein>
<organism evidence="1 2">
    <name type="scientific">Volvox africanus</name>
    <dbReference type="NCBI Taxonomy" id="51714"/>
    <lineage>
        <taxon>Eukaryota</taxon>
        <taxon>Viridiplantae</taxon>
        <taxon>Chlorophyta</taxon>
        <taxon>core chlorophytes</taxon>
        <taxon>Chlorophyceae</taxon>
        <taxon>CS clade</taxon>
        <taxon>Chlamydomonadales</taxon>
        <taxon>Volvocaceae</taxon>
        <taxon>Volvox</taxon>
    </lineage>
</organism>
<name>A0A8J4AWE3_9CHLO</name>
<dbReference type="Proteomes" id="UP000747399">
    <property type="component" value="Unassembled WGS sequence"/>
</dbReference>
<proteinExistence type="predicted"/>
<keyword evidence="2" id="KW-1185">Reference proteome</keyword>